<name>E9GT24_DAPPU</name>
<dbReference type="STRING" id="6669.E9GT24"/>
<dbReference type="InParanoid" id="E9GT24"/>
<organism evidence="2 3">
    <name type="scientific">Daphnia pulex</name>
    <name type="common">Water flea</name>
    <dbReference type="NCBI Taxonomy" id="6669"/>
    <lineage>
        <taxon>Eukaryota</taxon>
        <taxon>Metazoa</taxon>
        <taxon>Ecdysozoa</taxon>
        <taxon>Arthropoda</taxon>
        <taxon>Crustacea</taxon>
        <taxon>Branchiopoda</taxon>
        <taxon>Diplostraca</taxon>
        <taxon>Cladocera</taxon>
        <taxon>Anomopoda</taxon>
        <taxon>Daphniidae</taxon>
        <taxon>Daphnia</taxon>
    </lineage>
</organism>
<sequence>MPGFPATLKAGAPLTSKQEGLKKFYKSCPTMDSQIDCLHNSRKLLLIMDCCICEISITGRKPQIIECVSCRGFMHRQCMPTSLSSTDYVRMKKDREVFNYKCVKCVGGIIVSAEPHQPVKRGRGRPRKHPLPATLPEPEPEVRPTFLAIAAASMPDTSSPMNIDGPGLLPFGVSPIDALPVTITVEARVAVTFTITPVGDASSRFEVPVPVSEDTVELLQHQPIAIQDVDNRDDDLESSDDDEPVWHIKEKAMKNERKTLFDGVGHSYHVKRTNKRSVAWRCNKHTNPNFCRSWVSQCDANFTLRVPHTCPTNLDISRDASILMKAKAQAISNPLASARAVVEKEMMVEFAKDPSRNLPVKNNLIKAVQRKKQPKFPKNPTDLHFDWDQYGSCIPDGYFRRDIAITSRERVDRHLIFATDYQLSLLRKAKRWYGDGTFFICPGPF</sequence>
<gene>
    <name evidence="2" type="ORF">DAPPUDRAFT_247884</name>
</gene>
<dbReference type="AlphaFoldDB" id="E9GT24"/>
<evidence type="ECO:0000313" key="2">
    <source>
        <dbReference type="EMBL" id="EFX77349.1"/>
    </source>
</evidence>
<dbReference type="Proteomes" id="UP000000305">
    <property type="component" value="Unassembled WGS sequence"/>
</dbReference>
<evidence type="ECO:0000256" key="1">
    <source>
        <dbReference type="SAM" id="MobiDB-lite"/>
    </source>
</evidence>
<accession>E9GT24</accession>
<dbReference type="HOGENOM" id="CLU_049957_1_0_1"/>
<dbReference type="PhylomeDB" id="E9GT24"/>
<feature type="region of interest" description="Disordered" evidence="1">
    <location>
        <begin position="117"/>
        <end position="137"/>
    </location>
</feature>
<feature type="compositionally biased region" description="Basic residues" evidence="1">
    <location>
        <begin position="118"/>
        <end position="130"/>
    </location>
</feature>
<proteinExistence type="predicted"/>
<dbReference type="PANTHER" id="PTHR20956">
    <property type="entry name" value="HEH2P"/>
    <property type="match status" value="1"/>
</dbReference>
<dbReference type="KEGG" id="dpx:DAPPUDRAFT_247884"/>
<evidence type="ECO:0000313" key="3">
    <source>
        <dbReference type="Proteomes" id="UP000000305"/>
    </source>
</evidence>
<reference evidence="2 3" key="1">
    <citation type="journal article" date="2011" name="Science">
        <title>The ecoresponsive genome of Daphnia pulex.</title>
        <authorList>
            <person name="Colbourne J.K."/>
            <person name="Pfrender M.E."/>
            <person name="Gilbert D."/>
            <person name="Thomas W.K."/>
            <person name="Tucker A."/>
            <person name="Oakley T.H."/>
            <person name="Tokishita S."/>
            <person name="Aerts A."/>
            <person name="Arnold G.J."/>
            <person name="Basu M.K."/>
            <person name="Bauer D.J."/>
            <person name="Caceres C.E."/>
            <person name="Carmel L."/>
            <person name="Casola C."/>
            <person name="Choi J.H."/>
            <person name="Detter J.C."/>
            <person name="Dong Q."/>
            <person name="Dusheyko S."/>
            <person name="Eads B.D."/>
            <person name="Frohlich T."/>
            <person name="Geiler-Samerotte K.A."/>
            <person name="Gerlach D."/>
            <person name="Hatcher P."/>
            <person name="Jogdeo S."/>
            <person name="Krijgsveld J."/>
            <person name="Kriventseva E.V."/>
            <person name="Kultz D."/>
            <person name="Laforsch C."/>
            <person name="Lindquist E."/>
            <person name="Lopez J."/>
            <person name="Manak J.R."/>
            <person name="Muller J."/>
            <person name="Pangilinan J."/>
            <person name="Patwardhan R.P."/>
            <person name="Pitluck S."/>
            <person name="Pritham E.J."/>
            <person name="Rechtsteiner A."/>
            <person name="Rho M."/>
            <person name="Rogozin I.B."/>
            <person name="Sakarya O."/>
            <person name="Salamov A."/>
            <person name="Schaack S."/>
            <person name="Shapiro H."/>
            <person name="Shiga Y."/>
            <person name="Skalitzky C."/>
            <person name="Smith Z."/>
            <person name="Souvorov A."/>
            <person name="Sung W."/>
            <person name="Tang Z."/>
            <person name="Tsuchiya D."/>
            <person name="Tu H."/>
            <person name="Vos H."/>
            <person name="Wang M."/>
            <person name="Wolf Y.I."/>
            <person name="Yamagata H."/>
            <person name="Yamada T."/>
            <person name="Ye Y."/>
            <person name="Shaw J.R."/>
            <person name="Andrews J."/>
            <person name="Crease T.J."/>
            <person name="Tang H."/>
            <person name="Lucas S.M."/>
            <person name="Robertson H.M."/>
            <person name="Bork P."/>
            <person name="Koonin E.V."/>
            <person name="Zdobnov E.M."/>
            <person name="Grigoriev I.V."/>
            <person name="Lynch M."/>
            <person name="Boore J.L."/>
        </authorList>
    </citation>
    <scope>NUCLEOTIDE SEQUENCE [LARGE SCALE GENOMIC DNA]</scope>
</reference>
<keyword evidence="3" id="KW-1185">Reference proteome</keyword>
<protein>
    <submittedName>
        <fullName evidence="2">Uncharacterized protein</fullName>
    </submittedName>
</protein>
<dbReference type="OrthoDB" id="6397755at2759"/>
<dbReference type="EMBL" id="GL732563">
    <property type="protein sequence ID" value="EFX77349.1"/>
    <property type="molecule type" value="Genomic_DNA"/>
</dbReference>
<dbReference type="PANTHER" id="PTHR20956:SF12">
    <property type="entry name" value="FLYWCH-TYPE DOMAIN-CONTAINING PROTEIN"/>
    <property type="match status" value="1"/>
</dbReference>